<dbReference type="Pfam" id="PF03006">
    <property type="entry name" value="HlyIII"/>
    <property type="match status" value="1"/>
</dbReference>
<keyword evidence="3" id="KW-1003">Cell membrane</keyword>
<dbReference type="KEGG" id="chn:A605_11890"/>
<dbReference type="EMBL" id="CP003697">
    <property type="protein sequence ID" value="AGF73374.1"/>
    <property type="molecule type" value="Genomic_DNA"/>
</dbReference>
<gene>
    <name evidence="9" type="ORF">A605_11890</name>
</gene>
<dbReference type="InterPro" id="IPR005744">
    <property type="entry name" value="Hy-lIII"/>
</dbReference>
<evidence type="ECO:0000256" key="3">
    <source>
        <dbReference type="ARBA" id="ARBA00022475"/>
    </source>
</evidence>
<feature type="transmembrane region" description="Helical" evidence="8">
    <location>
        <begin position="102"/>
        <end position="120"/>
    </location>
</feature>
<proteinExistence type="inferred from homology"/>
<evidence type="ECO:0000256" key="8">
    <source>
        <dbReference type="SAM" id="Phobius"/>
    </source>
</evidence>
<evidence type="ECO:0000256" key="6">
    <source>
        <dbReference type="ARBA" id="ARBA00023136"/>
    </source>
</evidence>
<dbReference type="eggNOG" id="COG1272">
    <property type="taxonomic scope" value="Bacteria"/>
</dbReference>
<reference evidence="9 10" key="1">
    <citation type="journal article" date="2012" name="Stand. Genomic Sci.">
        <title>Genome sequence of the halotolerant bacterium Corynebacterium halotolerans type strain YIM 70093(T) (= DSM 44683(T)).</title>
        <authorList>
            <person name="Ruckert C."/>
            <person name="Albersmeier A."/>
            <person name="Al-Dilaimi A."/>
            <person name="Niehaus K."/>
            <person name="Szczepanowski R."/>
            <person name="Kalinowski J."/>
        </authorList>
    </citation>
    <scope>NUCLEOTIDE SEQUENCE [LARGE SCALE GENOMIC DNA]</scope>
    <source>
        <strain evidence="9">YIM 70093</strain>
    </source>
</reference>
<comment type="subcellular location">
    <subcellularLocation>
        <location evidence="1">Cell membrane</location>
        <topology evidence="1">Multi-pass membrane protein</topology>
    </subcellularLocation>
</comment>
<keyword evidence="5 8" id="KW-1133">Transmembrane helix</keyword>
<dbReference type="AlphaFoldDB" id="M1N082"/>
<dbReference type="PANTHER" id="PTHR20855:SF3">
    <property type="entry name" value="LD03007P"/>
    <property type="match status" value="1"/>
</dbReference>
<evidence type="ECO:0000256" key="5">
    <source>
        <dbReference type="ARBA" id="ARBA00022989"/>
    </source>
</evidence>
<dbReference type="GO" id="GO:0046872">
    <property type="term" value="F:metal ion binding"/>
    <property type="evidence" value="ECO:0007669"/>
    <property type="project" value="UniProtKB-KW"/>
</dbReference>
<dbReference type="GO" id="GO:0005886">
    <property type="term" value="C:plasma membrane"/>
    <property type="evidence" value="ECO:0007669"/>
    <property type="project" value="UniProtKB-SubCell"/>
</dbReference>
<name>M1N082_9CORY</name>
<evidence type="ECO:0000256" key="4">
    <source>
        <dbReference type="ARBA" id="ARBA00022692"/>
    </source>
</evidence>
<dbReference type="PATRIC" id="fig|1121362.3.peg.2413"/>
<feature type="transmembrane region" description="Helical" evidence="8">
    <location>
        <begin position="212"/>
        <end position="235"/>
    </location>
</feature>
<keyword evidence="4 8" id="KW-0812">Transmembrane</keyword>
<dbReference type="HOGENOM" id="CLU_051078_2_2_11"/>
<dbReference type="InterPro" id="IPR004254">
    <property type="entry name" value="AdipoR/HlyIII-related"/>
</dbReference>
<feature type="binding site" evidence="7">
    <location>
        <position position="217"/>
    </location>
    <ligand>
        <name>Zn(2+)</name>
        <dbReference type="ChEBI" id="CHEBI:29105"/>
    </ligand>
</feature>
<feature type="transmembrane region" description="Helical" evidence="8">
    <location>
        <begin position="61"/>
        <end position="82"/>
    </location>
</feature>
<feature type="binding site" evidence="7">
    <location>
        <position position="213"/>
    </location>
    <ligand>
        <name>Zn(2+)</name>
        <dbReference type="ChEBI" id="CHEBI:29105"/>
    </ligand>
</feature>
<dbReference type="STRING" id="1121362.A605_11890"/>
<accession>M1N082</accession>
<keyword evidence="10" id="KW-1185">Reference proteome</keyword>
<dbReference type="GO" id="GO:0140911">
    <property type="term" value="F:pore-forming activity"/>
    <property type="evidence" value="ECO:0007669"/>
    <property type="project" value="InterPro"/>
</dbReference>
<sequence length="238" mass="26637">MGGNRDRGGNDEPLIQLTRWVIDRGQRPATRGWFHLIAAFLSVISGSVLSTYAWMTLPWGQAFGVTVYAVGVFVLFAVSAMYHRGPWRSMRTVQWWRRADHATIAVFIAATYTPLCLIILEPRTATWMLTTAWVGALAGVVLNLVWIAHPRWLAVAVYLVLGWLIVPLIPQLWSNAGPLVVWLLLIGGVVYSLGALIYGFRWPGRNARMFGYHEYFHATTIVAAIIHLVAVWIVVVQG</sequence>
<feature type="transmembrane region" description="Helical" evidence="8">
    <location>
        <begin position="152"/>
        <end position="173"/>
    </location>
</feature>
<protein>
    <submittedName>
        <fullName evidence="9">Hemolysin III-like protein</fullName>
    </submittedName>
</protein>
<evidence type="ECO:0000313" key="9">
    <source>
        <dbReference type="EMBL" id="AGF73374.1"/>
    </source>
</evidence>
<keyword evidence="6 8" id="KW-0472">Membrane</keyword>
<keyword evidence="7" id="KW-0862">Zinc</keyword>
<dbReference type="RefSeq" id="WP_015401789.1">
    <property type="nucleotide sequence ID" value="NC_020302.1"/>
</dbReference>
<feature type="transmembrane region" description="Helical" evidence="8">
    <location>
        <begin position="179"/>
        <end position="200"/>
    </location>
</feature>
<feature type="transmembrane region" description="Helical" evidence="8">
    <location>
        <begin position="126"/>
        <end position="145"/>
    </location>
</feature>
<keyword evidence="7" id="KW-0479">Metal-binding</keyword>
<evidence type="ECO:0000256" key="7">
    <source>
        <dbReference type="PIRSR" id="PIRSR604254-1"/>
    </source>
</evidence>
<evidence type="ECO:0000313" key="10">
    <source>
        <dbReference type="Proteomes" id="UP000011723"/>
    </source>
</evidence>
<feature type="binding site" evidence="7">
    <location>
        <position position="83"/>
    </location>
    <ligand>
        <name>Zn(2+)</name>
        <dbReference type="ChEBI" id="CHEBI:29105"/>
    </ligand>
</feature>
<evidence type="ECO:0000256" key="1">
    <source>
        <dbReference type="ARBA" id="ARBA00004651"/>
    </source>
</evidence>
<dbReference type="PANTHER" id="PTHR20855">
    <property type="entry name" value="ADIPOR/PROGESTIN RECEPTOR-RELATED"/>
    <property type="match status" value="1"/>
</dbReference>
<evidence type="ECO:0000256" key="2">
    <source>
        <dbReference type="ARBA" id="ARBA00008488"/>
    </source>
</evidence>
<feature type="transmembrane region" description="Helical" evidence="8">
    <location>
        <begin position="33"/>
        <end position="55"/>
    </location>
</feature>
<comment type="similarity">
    <text evidence="2">Belongs to the UPF0073 (Hly-III) family.</text>
</comment>
<dbReference type="NCBIfam" id="TIGR01065">
    <property type="entry name" value="hlyIII"/>
    <property type="match status" value="1"/>
</dbReference>
<dbReference type="Proteomes" id="UP000011723">
    <property type="component" value="Chromosome"/>
</dbReference>
<organism evidence="9 10">
    <name type="scientific">Corynebacterium halotolerans YIM 70093 = DSM 44683</name>
    <dbReference type="NCBI Taxonomy" id="1121362"/>
    <lineage>
        <taxon>Bacteria</taxon>
        <taxon>Bacillati</taxon>
        <taxon>Actinomycetota</taxon>
        <taxon>Actinomycetes</taxon>
        <taxon>Mycobacteriales</taxon>
        <taxon>Corynebacteriaceae</taxon>
        <taxon>Corynebacterium</taxon>
    </lineage>
</organism>